<dbReference type="NCBIfam" id="NF008730">
    <property type="entry name" value="PRK11750.1"/>
    <property type="match status" value="1"/>
</dbReference>
<reference evidence="23 24" key="1">
    <citation type="submission" date="2016-02" db="EMBL/GenBank/DDBJ databases">
        <title>Draft genome sequence of Polaribacter atrinae KACC17473.</title>
        <authorList>
            <person name="Shin S.-K."/>
            <person name="Yi H."/>
        </authorList>
    </citation>
    <scope>NUCLEOTIDE SEQUENCE [LARGE SCALE GENOMIC DNA]</scope>
    <source>
        <strain evidence="23 24">KACC 17473</strain>
    </source>
</reference>
<dbReference type="InterPro" id="IPR006982">
    <property type="entry name" value="Glu_synth_centr_N"/>
</dbReference>
<evidence type="ECO:0000256" key="13">
    <source>
        <dbReference type="ARBA" id="ARBA00023004"/>
    </source>
</evidence>
<dbReference type="PROSITE" id="PS51278">
    <property type="entry name" value="GATASE_TYPE_2"/>
    <property type="match status" value="1"/>
</dbReference>
<dbReference type="OrthoDB" id="9758182at2"/>
<evidence type="ECO:0000256" key="18">
    <source>
        <dbReference type="ARBA" id="ARBA00048151"/>
    </source>
</evidence>
<dbReference type="Pfam" id="PF01493">
    <property type="entry name" value="GXGXG"/>
    <property type="match status" value="1"/>
</dbReference>
<accession>A0A176TDU3</accession>
<evidence type="ECO:0000256" key="11">
    <source>
        <dbReference type="ARBA" id="ARBA00022962"/>
    </source>
</evidence>
<evidence type="ECO:0000256" key="16">
    <source>
        <dbReference type="ARBA" id="ARBA00023291"/>
    </source>
</evidence>
<dbReference type="InterPro" id="IPR029055">
    <property type="entry name" value="Ntn_hydrolases_N"/>
</dbReference>
<dbReference type="SUPFAM" id="SSF56235">
    <property type="entry name" value="N-terminal nucleophile aminohydrolases (Ntn hydrolases)"/>
    <property type="match status" value="1"/>
</dbReference>
<comment type="caution">
    <text evidence="23">The sequence shown here is derived from an EMBL/GenBank/DDBJ whole genome shotgun (WGS) entry which is preliminary data.</text>
</comment>
<dbReference type="EC" id="1.4.1.13" evidence="5"/>
<evidence type="ECO:0000256" key="20">
    <source>
        <dbReference type="ARBA" id="ARBA00079921"/>
    </source>
</evidence>
<organism evidence="23 24">
    <name type="scientific">Polaribacter atrinae</name>
    <dbReference type="NCBI Taxonomy" id="1333662"/>
    <lineage>
        <taxon>Bacteria</taxon>
        <taxon>Pseudomonadati</taxon>
        <taxon>Bacteroidota</taxon>
        <taxon>Flavobacteriia</taxon>
        <taxon>Flavobacteriales</taxon>
        <taxon>Flavobacteriaceae</taxon>
    </lineage>
</organism>
<dbReference type="FunFam" id="3.20.20.70:FF:000031">
    <property type="entry name" value="Glutamate synthase 1 [NADH]"/>
    <property type="match status" value="1"/>
</dbReference>
<evidence type="ECO:0000256" key="12">
    <source>
        <dbReference type="ARBA" id="ARBA00023002"/>
    </source>
</evidence>
<dbReference type="EMBL" id="LVWE01000010">
    <property type="protein sequence ID" value="OAD45693.1"/>
    <property type="molecule type" value="Genomic_DNA"/>
</dbReference>
<keyword evidence="14" id="KW-0411">Iron-sulfur</keyword>
<dbReference type="GO" id="GO:0019676">
    <property type="term" value="P:ammonia assimilation cycle"/>
    <property type="evidence" value="ECO:0007669"/>
    <property type="project" value="TreeGrafter"/>
</dbReference>
<evidence type="ECO:0000256" key="2">
    <source>
        <dbReference type="ARBA" id="ARBA00001927"/>
    </source>
</evidence>
<dbReference type="InterPro" id="IPR036485">
    <property type="entry name" value="Glu_synth_asu_C_sf"/>
</dbReference>
<dbReference type="Pfam" id="PF04898">
    <property type="entry name" value="Glu_syn_central"/>
    <property type="match status" value="1"/>
</dbReference>
<feature type="domain" description="Glutamine amidotransferase type-2" evidence="22">
    <location>
        <begin position="16"/>
        <end position="411"/>
    </location>
</feature>
<dbReference type="Gene3D" id="3.20.20.70">
    <property type="entry name" value="Aldolase class I"/>
    <property type="match status" value="2"/>
</dbReference>
<dbReference type="GO" id="GO:0051538">
    <property type="term" value="F:3 iron, 4 sulfur cluster binding"/>
    <property type="evidence" value="ECO:0007669"/>
    <property type="project" value="UniProtKB-KW"/>
</dbReference>
<evidence type="ECO:0000256" key="19">
    <source>
        <dbReference type="ARBA" id="ARBA00072108"/>
    </source>
</evidence>
<keyword evidence="9" id="KW-0479">Metal-binding</keyword>
<dbReference type="SUPFAM" id="SSF69336">
    <property type="entry name" value="Alpha subunit of glutamate synthase, C-terminal domain"/>
    <property type="match status" value="1"/>
</dbReference>
<dbReference type="CDD" id="cd02808">
    <property type="entry name" value="GltS_FMN"/>
    <property type="match status" value="1"/>
</dbReference>
<feature type="region of interest" description="Disordered" evidence="21">
    <location>
        <begin position="897"/>
        <end position="920"/>
    </location>
</feature>
<dbReference type="InterPro" id="IPR017932">
    <property type="entry name" value="GATase_2_dom"/>
</dbReference>
<evidence type="ECO:0000256" key="9">
    <source>
        <dbReference type="ARBA" id="ARBA00022723"/>
    </source>
</evidence>
<sequence>MEKQGLYLPEFEHENCGAGFICNLNGEKTNQIIHDALEILVKLEHRGGVSADGKTGDGAGILIDIPHDYFKRVCNFPIPKQREYAVGMVFLPKVSNQYNFCKTTFENEIKEQGLAILGWREVPVDPSQLGEIALASEPNIEQLFIGKNEDIDEATFKAKLYAARKIAEHTIRKSKISESKYFYIPSLSITTIIYKGIIMPEDIGPYYKDLQEIDLVTRLALVHQRFSTNTMPTWELAQPFRHMCQNGEINTLRGNVSRMRVREEIMKSDVFGPQIDKLFPIILPGKSDSASMDMVVELLTHTGRSLPEIMMMMIPEAWEKHKTMSKERKAFYEYNGCIMEPWDGPASVPFTDGDYIGALLDRNGLRPSRYTVTKSGSLIMSSEIGVVDVAPEDVKEHGRLEPGKMFLVDMNEGRIIEDEEIKSKIVSERPYQEWLDKSRLHLKDVPYNGETCPIETIDVKTRQRLFNYTFEDIQEVITPMAIVGKEALGSMGIDTPLAVLSDRPQLISNYFKQLFAQVTNPPLDGIREEIVTDISLNLGKDRNIFSVTDRQCRKLRIQNPVISNADLEKIRNIDIESFKAKTIEILYPKAQGLNGLEDALDAIVIQVEKAIENKNNIIILSDRGVNQEFAPIPALLACSFVNHQLNRLRKRSYFDIIIESAEPREPHHFATLFGYGASAVNPYMVNEIIRMQVKEGFITGMDEQKAVDNFNKAIGKGILKVMNKIGISTLHSYRGSQIFEIVGFNSQFVEKYFPYTASRIEGIGLYEIEKEIDQRYKQAYPDNQIDKNLGLNVGGDYRWRRNGERHLFNPTTVAKLQQAVRLSDQASYDVYAKTINEQSESLMTIRGLFQFDNLDPIPLEEVEPWTEIVKRFKTGAMSYGSISREAHENLAIAMNRIGGKSNSGEGGEDRKRFQKDINGDSRNSAIKQVASGRFGVTSHYLSSAKEIQIKMAQGAKPGEGGQLPGSKVLPWIASARNSTPFVGLISPPPHHDIYSIEDLAQLIYDLKNANRDARINVKLVSEVGVGTIAAGVAKAKADVVLISGYDGGTGASPLTSLKHAGLPWELGLAEAQQTLVLNDLRSRIVVECDGQLKTGRDVAIAALLGAEEFGFATAPLVASGCIMMRKCHLNTCPVGIATQDKELRKNFKGTPEHVINFFYYIAEELRTIMAQLGFRTLAEMVGQTHKINANHAIKHYKAKGLDLSSILHRPTAYRSMTVKNTEGQNHNLEGVLDFTILKDSHRALYRKEKMNLAYPIKNTNRTVGAIVSHEISKIYGHLGLPEDTLNINFTGSAGQSFGAFGAHGLTFILDGNTNDYLGKGLSGAKLIVKKPAKADFLAENNIIVGNVCMFGAVAGEAYINGIAGERFAVRNSGATAVVEGVGDHCCEYMTGGKVVVLGKTGRNFAAGMSGGIAYVYDPNNKFVNGLCNTETIEFEEISEEVAAELKATIEKHVLYTDSKKGAELLADWETSLKNFVKVMPTEYKKALKRIETEEPMFEELTIA</sequence>
<dbReference type="CDD" id="cd00713">
    <property type="entry name" value="GltS"/>
    <property type="match status" value="1"/>
</dbReference>
<dbReference type="Pfam" id="PF01645">
    <property type="entry name" value="Glu_synthase"/>
    <property type="match status" value="1"/>
</dbReference>
<evidence type="ECO:0000256" key="14">
    <source>
        <dbReference type="ARBA" id="ARBA00023014"/>
    </source>
</evidence>
<evidence type="ECO:0000256" key="21">
    <source>
        <dbReference type="SAM" id="MobiDB-lite"/>
    </source>
</evidence>
<protein>
    <recommendedName>
        <fullName evidence="19">Glutamate synthase [NADPH] large chain</fullName>
        <ecNumber evidence="5">1.4.1.13</ecNumber>
    </recommendedName>
    <alternativeName>
        <fullName evidence="20">Glutamate synthase subunit alpha</fullName>
    </alternativeName>
</protein>
<evidence type="ECO:0000256" key="17">
    <source>
        <dbReference type="ARBA" id="ARBA00037898"/>
    </source>
</evidence>
<evidence type="ECO:0000256" key="5">
    <source>
        <dbReference type="ARBA" id="ARBA00012079"/>
    </source>
</evidence>
<dbReference type="STRING" id="1333662.LPB303_05225"/>
<keyword evidence="13" id="KW-0408">Iron</keyword>
<keyword evidence="7" id="KW-0285">Flavoprotein</keyword>
<evidence type="ECO:0000256" key="7">
    <source>
        <dbReference type="ARBA" id="ARBA00022630"/>
    </source>
</evidence>
<feature type="compositionally biased region" description="Basic and acidic residues" evidence="21">
    <location>
        <begin position="907"/>
        <end position="919"/>
    </location>
</feature>
<keyword evidence="24" id="KW-1185">Reference proteome</keyword>
<gene>
    <name evidence="23" type="ORF">LPB303_05225</name>
</gene>
<dbReference type="GO" id="GO:0046872">
    <property type="term" value="F:metal ion binding"/>
    <property type="evidence" value="ECO:0007669"/>
    <property type="project" value="UniProtKB-KW"/>
</dbReference>
<dbReference type="FunFam" id="2.160.20.60:FF:000001">
    <property type="entry name" value="Glutamate synthase, large subunit"/>
    <property type="match status" value="1"/>
</dbReference>
<comment type="similarity">
    <text evidence="4">Belongs to the glutamate synthase family.</text>
</comment>
<dbReference type="FunFam" id="3.60.20.10:FF:000001">
    <property type="entry name" value="Glutamate synthase, large subunit"/>
    <property type="match status" value="1"/>
</dbReference>
<comment type="cofactor">
    <cofactor evidence="3">
        <name>FAD</name>
        <dbReference type="ChEBI" id="CHEBI:57692"/>
    </cofactor>
</comment>
<keyword evidence="6" id="KW-0028">Amino-acid biosynthesis</keyword>
<proteinExistence type="inferred from homology"/>
<dbReference type="CDD" id="cd00982">
    <property type="entry name" value="gltB_C"/>
    <property type="match status" value="1"/>
</dbReference>
<dbReference type="Gene3D" id="3.60.20.10">
    <property type="entry name" value="Glutamine Phosphoribosylpyrophosphate, subunit 1, domain 1"/>
    <property type="match status" value="1"/>
</dbReference>
<evidence type="ECO:0000313" key="23">
    <source>
        <dbReference type="EMBL" id="OAD45693.1"/>
    </source>
</evidence>
<keyword evidence="10" id="KW-0274">FAD</keyword>
<dbReference type="InterPro" id="IPR002932">
    <property type="entry name" value="Glu_synthdom"/>
</dbReference>
<dbReference type="InterPro" id="IPR002489">
    <property type="entry name" value="Glu_synth_asu_C"/>
</dbReference>
<comment type="pathway">
    <text evidence="17">Amino-acid biosynthesis; L-glutamate biosynthesis via GLT pathway; L-glutamate from 2-oxoglutarate and L-glutamine (NADP(+) route): step 1/1.</text>
</comment>
<dbReference type="RefSeq" id="WP_068448652.1">
    <property type="nucleotide sequence ID" value="NZ_CP150660.1"/>
</dbReference>
<evidence type="ECO:0000256" key="4">
    <source>
        <dbReference type="ARBA" id="ARBA00009716"/>
    </source>
</evidence>
<dbReference type="Pfam" id="PF00310">
    <property type="entry name" value="GATase_2"/>
    <property type="match status" value="1"/>
</dbReference>
<evidence type="ECO:0000256" key="3">
    <source>
        <dbReference type="ARBA" id="ARBA00001974"/>
    </source>
</evidence>
<dbReference type="GO" id="GO:0004355">
    <property type="term" value="F:glutamate synthase (NADPH) activity"/>
    <property type="evidence" value="ECO:0007669"/>
    <property type="project" value="UniProtKB-EC"/>
</dbReference>
<dbReference type="FunFam" id="3.20.20.70:FF:000053">
    <property type="entry name" value="Glutamate synthase large subunit"/>
    <property type="match status" value="1"/>
</dbReference>
<keyword evidence="15" id="KW-0314">Glutamate biosynthesis</keyword>
<name>A0A176TDU3_9FLAO</name>
<comment type="cofactor">
    <cofactor evidence="2">
        <name>[3Fe-4S] cluster</name>
        <dbReference type="ChEBI" id="CHEBI:21137"/>
    </cofactor>
</comment>
<dbReference type="GO" id="GO:0006537">
    <property type="term" value="P:glutamate biosynthetic process"/>
    <property type="evidence" value="ECO:0007669"/>
    <property type="project" value="UniProtKB-KW"/>
</dbReference>
<comment type="cofactor">
    <cofactor evidence="1">
        <name>FMN</name>
        <dbReference type="ChEBI" id="CHEBI:58210"/>
    </cofactor>
</comment>
<dbReference type="PANTHER" id="PTHR11938:SF133">
    <property type="entry name" value="GLUTAMATE SYNTHASE (NADH)"/>
    <property type="match status" value="1"/>
</dbReference>
<dbReference type="SUPFAM" id="SSF51395">
    <property type="entry name" value="FMN-linked oxidoreductases"/>
    <property type="match status" value="1"/>
</dbReference>
<keyword evidence="12" id="KW-0560">Oxidoreductase</keyword>
<dbReference type="InterPro" id="IPR013785">
    <property type="entry name" value="Aldolase_TIM"/>
</dbReference>
<keyword evidence="11" id="KW-0315">Glutamine amidotransferase</keyword>
<evidence type="ECO:0000256" key="15">
    <source>
        <dbReference type="ARBA" id="ARBA00023164"/>
    </source>
</evidence>
<keyword evidence="8" id="KW-0288">FMN</keyword>
<dbReference type="PANTHER" id="PTHR11938">
    <property type="entry name" value="FAD NADPH DEHYDROGENASE/OXIDOREDUCTASE"/>
    <property type="match status" value="1"/>
</dbReference>
<dbReference type="Proteomes" id="UP000076923">
    <property type="component" value="Unassembled WGS sequence"/>
</dbReference>
<comment type="catalytic activity">
    <reaction evidence="18">
        <text>2 L-glutamate + NADP(+) = L-glutamine + 2-oxoglutarate + NADPH + H(+)</text>
        <dbReference type="Rhea" id="RHEA:15501"/>
        <dbReference type="ChEBI" id="CHEBI:15378"/>
        <dbReference type="ChEBI" id="CHEBI:16810"/>
        <dbReference type="ChEBI" id="CHEBI:29985"/>
        <dbReference type="ChEBI" id="CHEBI:57783"/>
        <dbReference type="ChEBI" id="CHEBI:58349"/>
        <dbReference type="ChEBI" id="CHEBI:58359"/>
        <dbReference type="EC" id="1.4.1.13"/>
    </reaction>
</comment>
<evidence type="ECO:0000256" key="6">
    <source>
        <dbReference type="ARBA" id="ARBA00022605"/>
    </source>
</evidence>
<evidence type="ECO:0000256" key="8">
    <source>
        <dbReference type="ARBA" id="ARBA00022643"/>
    </source>
</evidence>
<evidence type="ECO:0000259" key="22">
    <source>
        <dbReference type="PROSITE" id="PS51278"/>
    </source>
</evidence>
<evidence type="ECO:0000313" key="24">
    <source>
        <dbReference type="Proteomes" id="UP000076923"/>
    </source>
</evidence>
<evidence type="ECO:0000256" key="1">
    <source>
        <dbReference type="ARBA" id="ARBA00001917"/>
    </source>
</evidence>
<dbReference type="InterPro" id="IPR050711">
    <property type="entry name" value="ET-N_metabolism_enzyme"/>
</dbReference>
<dbReference type="Gene3D" id="2.160.20.60">
    <property type="entry name" value="Glutamate synthase, alpha subunit, C-terminal domain"/>
    <property type="match status" value="1"/>
</dbReference>
<evidence type="ECO:0000256" key="10">
    <source>
        <dbReference type="ARBA" id="ARBA00022827"/>
    </source>
</evidence>
<keyword evidence="16" id="KW-0003">3Fe-4S</keyword>